<accession>A0ABY6S1L4</accession>
<organism evidence="2 3">
    <name type="scientific">Podospora comata</name>
    <dbReference type="NCBI Taxonomy" id="48703"/>
    <lineage>
        <taxon>Eukaryota</taxon>
        <taxon>Fungi</taxon>
        <taxon>Dikarya</taxon>
        <taxon>Ascomycota</taxon>
        <taxon>Pezizomycotina</taxon>
        <taxon>Sordariomycetes</taxon>
        <taxon>Sordariomycetidae</taxon>
        <taxon>Sordariales</taxon>
        <taxon>Podosporaceae</taxon>
        <taxon>Podospora</taxon>
    </lineage>
</organism>
<name>A0ABY6S1L4_PODCO</name>
<feature type="region of interest" description="Disordered" evidence="1">
    <location>
        <begin position="41"/>
        <end position="69"/>
    </location>
</feature>
<feature type="compositionally biased region" description="Polar residues" evidence="1">
    <location>
        <begin position="53"/>
        <end position="62"/>
    </location>
</feature>
<feature type="compositionally biased region" description="Gly residues" evidence="1">
    <location>
        <begin position="171"/>
        <end position="181"/>
    </location>
</feature>
<evidence type="ECO:0000313" key="3">
    <source>
        <dbReference type="Proteomes" id="UP000280685"/>
    </source>
</evidence>
<proteinExistence type="predicted"/>
<dbReference type="Proteomes" id="UP000280685">
    <property type="component" value="Chromosome 2"/>
</dbReference>
<keyword evidence="3" id="KW-1185">Reference proteome</keyword>
<evidence type="ECO:0000313" key="2">
    <source>
        <dbReference type="EMBL" id="VBB75360.1"/>
    </source>
</evidence>
<reference evidence="2" key="1">
    <citation type="submission" date="2018-02" db="EMBL/GenBank/DDBJ databases">
        <authorList>
            <person name="Silar P."/>
        </authorList>
    </citation>
    <scope>NUCLEOTIDE SEQUENCE [LARGE SCALE GENOMIC DNA]</scope>
    <source>
        <strain evidence="2">T</strain>
    </source>
</reference>
<feature type="region of interest" description="Disordered" evidence="1">
    <location>
        <begin position="169"/>
        <end position="222"/>
    </location>
</feature>
<evidence type="ECO:0000256" key="1">
    <source>
        <dbReference type="SAM" id="MobiDB-lite"/>
    </source>
</evidence>
<protein>
    <submittedName>
        <fullName evidence="2">Uncharacterized protein</fullName>
    </submittedName>
</protein>
<dbReference type="EMBL" id="LR026965">
    <property type="protein sequence ID" value="VBB75360.1"/>
    <property type="molecule type" value="Genomic_DNA"/>
</dbReference>
<sequence>MLFDQQMLFTFFFFPIKPTIIFHHHHLSLHLTINTLSRPLRQVHQSHKPNPQPHDQTQHSPSQPNPPRLAVFIPRNLEHLFILLQLRNYRHRSKLHRPGNHHQNSHDSRAVLSGHVVGVGLVGVAEEEESCDDEGDKVEAYGYVDQEAGRAPFGAEWWSGRLATGVERDMGYGGGEGGAEPGRGEGDAGRTGAAGEEADVVVDSGVGELVDYPGWGGEGDEG</sequence>
<gene>
    <name evidence="2" type="ORF">PODCO_203185</name>
</gene>